<dbReference type="FunFam" id="2.40.128.20:FF:000003">
    <property type="entry name" value="Apolipoprotein D"/>
    <property type="match status" value="1"/>
</dbReference>
<comment type="similarity">
    <text evidence="2 11">Belongs to the calycin superfamily. Lipocalin family.</text>
</comment>
<evidence type="ECO:0000256" key="7">
    <source>
        <dbReference type="ARBA" id="ARBA00023121"/>
    </source>
</evidence>
<keyword evidence="5" id="KW-0964">Secreted</keyword>
<comment type="caution">
    <text evidence="13">The sequence shown here is derived from an EMBL/GenBank/DDBJ whole genome shotgun (WGS) entry which is preliminary data.</text>
</comment>
<dbReference type="GO" id="GO:0006869">
    <property type="term" value="P:lipid transport"/>
    <property type="evidence" value="ECO:0007669"/>
    <property type="project" value="InterPro"/>
</dbReference>
<feature type="domain" description="Lipocalin/cytosolic fatty-acid binding" evidence="12">
    <location>
        <begin position="36"/>
        <end position="176"/>
    </location>
</feature>
<dbReference type="GO" id="GO:0005737">
    <property type="term" value="C:cytoplasm"/>
    <property type="evidence" value="ECO:0007669"/>
    <property type="project" value="TreeGrafter"/>
</dbReference>
<protein>
    <recommendedName>
        <fullName evidence="3">Apolipoprotein D</fullName>
    </recommendedName>
</protein>
<evidence type="ECO:0000259" key="12">
    <source>
        <dbReference type="Pfam" id="PF08212"/>
    </source>
</evidence>
<dbReference type="Pfam" id="PF08212">
    <property type="entry name" value="Lipocalin_2"/>
    <property type="match status" value="1"/>
</dbReference>
<dbReference type="PANTHER" id="PTHR10612:SF15">
    <property type="entry name" value="APOLIPOPROTEIN D"/>
    <property type="match status" value="1"/>
</dbReference>
<evidence type="ECO:0000256" key="9">
    <source>
        <dbReference type="ARBA" id="ARBA00023180"/>
    </source>
</evidence>
<dbReference type="Proteomes" id="UP001460270">
    <property type="component" value="Unassembled WGS sequence"/>
</dbReference>
<dbReference type="InterPro" id="IPR000566">
    <property type="entry name" value="Lipocln_cytosolic_FA-bd_dom"/>
</dbReference>
<dbReference type="PROSITE" id="PS00213">
    <property type="entry name" value="LIPOCALIN"/>
    <property type="match status" value="1"/>
</dbReference>
<evidence type="ECO:0000256" key="2">
    <source>
        <dbReference type="ARBA" id="ARBA00006889"/>
    </source>
</evidence>
<dbReference type="EMBL" id="JBBPFD010000022">
    <property type="protein sequence ID" value="KAK7881564.1"/>
    <property type="molecule type" value="Genomic_DNA"/>
</dbReference>
<dbReference type="InterPro" id="IPR022272">
    <property type="entry name" value="Lipocalin_CS"/>
</dbReference>
<dbReference type="PRINTS" id="PR01219">
    <property type="entry name" value="APOLIPOPROTD"/>
</dbReference>
<dbReference type="GO" id="GO:0005576">
    <property type="term" value="C:extracellular region"/>
    <property type="evidence" value="ECO:0007669"/>
    <property type="project" value="UniProtKB-SubCell"/>
</dbReference>
<evidence type="ECO:0000256" key="6">
    <source>
        <dbReference type="ARBA" id="ARBA00022729"/>
    </source>
</evidence>
<evidence type="ECO:0000256" key="8">
    <source>
        <dbReference type="ARBA" id="ARBA00023157"/>
    </source>
</evidence>
<feature type="chain" id="PRO_5043116055" description="Apolipoprotein D" evidence="11">
    <location>
        <begin position="20"/>
        <end position="182"/>
    </location>
</feature>
<dbReference type="GO" id="GO:0008289">
    <property type="term" value="F:lipid binding"/>
    <property type="evidence" value="ECO:0007669"/>
    <property type="project" value="UniProtKB-KW"/>
</dbReference>
<dbReference type="PRINTS" id="PR02058">
    <property type="entry name" value="APODVERTBRTE"/>
</dbReference>
<evidence type="ECO:0000256" key="1">
    <source>
        <dbReference type="ARBA" id="ARBA00004613"/>
    </source>
</evidence>
<dbReference type="GO" id="GO:0007420">
    <property type="term" value="P:brain development"/>
    <property type="evidence" value="ECO:0007669"/>
    <property type="project" value="InterPro"/>
</dbReference>
<accession>A0AAW0MUE1</accession>
<dbReference type="GO" id="GO:0006629">
    <property type="term" value="P:lipid metabolic process"/>
    <property type="evidence" value="ECO:0007669"/>
    <property type="project" value="TreeGrafter"/>
</dbReference>
<keyword evidence="14" id="KW-1185">Reference proteome</keyword>
<dbReference type="GO" id="GO:0000302">
    <property type="term" value="P:response to reactive oxygen species"/>
    <property type="evidence" value="ECO:0007669"/>
    <property type="project" value="TreeGrafter"/>
</dbReference>
<dbReference type="InterPro" id="IPR002969">
    <property type="entry name" value="ApolipopD"/>
</dbReference>
<comment type="subcellular location">
    <subcellularLocation>
        <location evidence="1">Secreted</location>
    </subcellularLocation>
</comment>
<dbReference type="PIRSF" id="PIRSF036893">
    <property type="entry name" value="Lipocalin_ApoD"/>
    <property type="match status" value="1"/>
</dbReference>
<dbReference type="PANTHER" id="PTHR10612">
    <property type="entry name" value="APOLIPOPROTEIN D"/>
    <property type="match status" value="1"/>
</dbReference>
<dbReference type="SUPFAM" id="SSF50814">
    <property type="entry name" value="Lipocalins"/>
    <property type="match status" value="1"/>
</dbReference>
<evidence type="ECO:0000256" key="11">
    <source>
        <dbReference type="PIRNR" id="PIRNR036893"/>
    </source>
</evidence>
<keyword evidence="6 11" id="KW-0732">Signal</keyword>
<proteinExistence type="inferred from homology"/>
<reference evidence="14" key="1">
    <citation type="submission" date="2024-04" db="EMBL/GenBank/DDBJ databases">
        <title>Salinicola lusitanus LLJ914,a marine bacterium isolated from the Okinawa Trough.</title>
        <authorList>
            <person name="Li J."/>
        </authorList>
    </citation>
    <scope>NUCLEOTIDE SEQUENCE [LARGE SCALE GENOMIC DNA]</scope>
</reference>
<keyword evidence="7" id="KW-0446">Lipid-binding</keyword>
<evidence type="ECO:0000256" key="10">
    <source>
        <dbReference type="ARBA" id="ARBA00023283"/>
    </source>
</evidence>
<evidence type="ECO:0000256" key="3">
    <source>
        <dbReference type="ARBA" id="ARBA00019890"/>
    </source>
</evidence>
<evidence type="ECO:0000256" key="5">
    <source>
        <dbReference type="ARBA" id="ARBA00022525"/>
    </source>
</evidence>
<evidence type="ECO:0000313" key="13">
    <source>
        <dbReference type="EMBL" id="KAK7881564.1"/>
    </source>
</evidence>
<evidence type="ECO:0000256" key="4">
    <source>
        <dbReference type="ARBA" id="ARBA00022448"/>
    </source>
</evidence>
<dbReference type="GO" id="GO:0042246">
    <property type="term" value="P:tissue regeneration"/>
    <property type="evidence" value="ECO:0007669"/>
    <property type="project" value="InterPro"/>
</dbReference>
<organism evidence="13 14">
    <name type="scientific">Mugilogobius chulae</name>
    <name type="common">yellowstripe goby</name>
    <dbReference type="NCBI Taxonomy" id="88201"/>
    <lineage>
        <taxon>Eukaryota</taxon>
        <taxon>Metazoa</taxon>
        <taxon>Chordata</taxon>
        <taxon>Craniata</taxon>
        <taxon>Vertebrata</taxon>
        <taxon>Euteleostomi</taxon>
        <taxon>Actinopterygii</taxon>
        <taxon>Neopterygii</taxon>
        <taxon>Teleostei</taxon>
        <taxon>Neoteleostei</taxon>
        <taxon>Acanthomorphata</taxon>
        <taxon>Gobiaria</taxon>
        <taxon>Gobiiformes</taxon>
        <taxon>Gobioidei</taxon>
        <taxon>Gobiidae</taxon>
        <taxon>Gobionellinae</taxon>
        <taxon>Mugilogobius</taxon>
    </lineage>
</organism>
<keyword evidence="8" id="KW-1015">Disulfide bond</keyword>
<dbReference type="InterPro" id="IPR022271">
    <property type="entry name" value="Lipocalin_ApoD"/>
</dbReference>
<dbReference type="AlphaFoldDB" id="A0AAW0MUE1"/>
<gene>
    <name evidence="13" type="ORF">WMY93_029973</name>
</gene>
<keyword evidence="9" id="KW-0325">Glycoprotein</keyword>
<dbReference type="Gene3D" id="2.40.128.20">
    <property type="match status" value="1"/>
</dbReference>
<sequence>MWWSLLFLLFLLVPPPVSAQTLRCGPCPVTGVQQGFDLQRYLGRWFEITKLPASFESGKCIEANYALRKDGTIEVLNKQMEERGRSIIGTAVVTDPKEPAKLGVSFSFLSPVGTYWVLYTDYTSVAVVYSCTDILRVSHVDYAWILARSRFPSEETMRNATQILEKVGVKECELIPQSKLDV</sequence>
<evidence type="ECO:0000313" key="14">
    <source>
        <dbReference type="Proteomes" id="UP001460270"/>
    </source>
</evidence>
<dbReference type="CDD" id="cd19437">
    <property type="entry name" value="lipocalin_apoD-like"/>
    <property type="match status" value="1"/>
</dbReference>
<keyword evidence="10" id="KW-0873">Pyrrolidone carboxylic acid</keyword>
<dbReference type="InterPro" id="IPR012674">
    <property type="entry name" value="Calycin"/>
</dbReference>
<feature type="signal peptide" evidence="11">
    <location>
        <begin position="1"/>
        <end position="19"/>
    </location>
</feature>
<dbReference type="InterPro" id="IPR026222">
    <property type="entry name" value="ApoD_vertbrte"/>
</dbReference>
<keyword evidence="4" id="KW-0813">Transport</keyword>
<name>A0AAW0MUE1_9GOBI</name>